<dbReference type="InterPro" id="IPR043519">
    <property type="entry name" value="NT_sf"/>
</dbReference>
<dbReference type="InterPro" id="IPR006116">
    <property type="entry name" value="NT_2-5OAS_ClassI-CCAase"/>
</dbReference>
<keyword evidence="5" id="KW-0175">Coiled coil</keyword>
<evidence type="ECO:0000259" key="6">
    <source>
        <dbReference type="Pfam" id="PF26305"/>
    </source>
</evidence>
<feature type="coiled-coil region" evidence="5">
    <location>
        <begin position="18"/>
        <end position="45"/>
    </location>
</feature>
<evidence type="ECO:0000256" key="1">
    <source>
        <dbReference type="ARBA" id="ARBA00022679"/>
    </source>
</evidence>
<keyword evidence="3" id="KW-0547">Nucleotide-binding</keyword>
<dbReference type="EMBL" id="CP017174">
    <property type="protein sequence ID" value="QDE72555.1"/>
    <property type="molecule type" value="Genomic_DNA"/>
</dbReference>
<dbReference type="Pfam" id="PF26305">
    <property type="entry name" value="CD_NTase_C"/>
    <property type="match status" value="1"/>
</dbReference>
<proteinExistence type="predicted"/>
<evidence type="ECO:0000313" key="7">
    <source>
        <dbReference type="EMBL" id="QDE72555.1"/>
    </source>
</evidence>
<dbReference type="GO" id="GO:0016779">
    <property type="term" value="F:nucleotidyltransferase activity"/>
    <property type="evidence" value="ECO:0007669"/>
    <property type="project" value="InterPro"/>
</dbReference>
<evidence type="ECO:0000256" key="4">
    <source>
        <dbReference type="ARBA" id="ARBA00023118"/>
    </source>
</evidence>
<evidence type="ECO:0000256" key="2">
    <source>
        <dbReference type="ARBA" id="ARBA00022695"/>
    </source>
</evidence>
<name>A0AAE6G854_MYXXA</name>
<dbReference type="GO" id="GO:0051607">
    <property type="term" value="P:defense response to virus"/>
    <property type="evidence" value="ECO:0007669"/>
    <property type="project" value="UniProtKB-KW"/>
</dbReference>
<reference evidence="7 8" key="1">
    <citation type="journal article" date="2019" name="Science">
        <title>Social genes are selection hotspots in kin groups of a soil microbe.</title>
        <authorList>
            <person name="Wielgoss S."/>
            <person name="Wolfensberger R."/>
            <person name="Sun L."/>
            <person name="Fiegna F."/>
            <person name="Velicer G.J."/>
        </authorList>
    </citation>
    <scope>NUCLEOTIDE SEQUENCE [LARGE SCALE GENOMIC DNA]</scope>
    <source>
        <strain evidence="7 8">MC3.5.9c15</strain>
    </source>
</reference>
<keyword evidence="1" id="KW-0808">Transferase</keyword>
<organism evidence="7 8">
    <name type="scientific">Myxococcus xanthus</name>
    <dbReference type="NCBI Taxonomy" id="34"/>
    <lineage>
        <taxon>Bacteria</taxon>
        <taxon>Pseudomonadati</taxon>
        <taxon>Myxococcota</taxon>
        <taxon>Myxococcia</taxon>
        <taxon>Myxococcales</taxon>
        <taxon>Cystobacterineae</taxon>
        <taxon>Myxococcaceae</taxon>
        <taxon>Myxococcus</taxon>
    </lineage>
</organism>
<keyword evidence="2" id="KW-0548">Nucleotidyltransferase</keyword>
<dbReference type="Proteomes" id="UP000320179">
    <property type="component" value="Chromosome"/>
</dbReference>
<dbReference type="CDD" id="cd05400">
    <property type="entry name" value="NT_2-5OAS_ClassI-CCAase"/>
    <property type="match status" value="1"/>
</dbReference>
<keyword evidence="4" id="KW-0051">Antiviral defense</keyword>
<sequence length="303" mass="34961">MRKRDWESTFRLWSKPSSDTEQEKCENAERMIREALDESEALAGRTIEVIPQGSYRNNTNVRLDSDVDVCVRCMDPFFPNYSMASGVSAESLGNVPSEYTYAQFKNEVEAALVAKFGRKGVSRGKKAFDVHANSYRVDADVVATFEHRRYTHQDEYGGWNYISGTEFMPDDGGRVVNWPHQHHRNGVGKNRLTGNRFKYLTRVLKRLRNEMHENEIAAAAPIPSYLIECLVWNVPNDNFGHEEYVRDMRHILAHTYNATLTSDSCKEWGEVSELKYLFRSSQPWTREQAHAFLDAAWNYIGLD</sequence>
<dbReference type="AlphaFoldDB" id="A0AAE6G854"/>
<accession>A0AAE6G854</accession>
<dbReference type="SUPFAM" id="SSF81301">
    <property type="entry name" value="Nucleotidyltransferase"/>
    <property type="match status" value="1"/>
</dbReference>
<feature type="domain" description="cGAS/DncV-like nucleotidyltransferase C-terminal helical" evidence="6">
    <location>
        <begin position="184"/>
        <end position="300"/>
    </location>
</feature>
<gene>
    <name evidence="7" type="ORF">BHS09_22215</name>
</gene>
<evidence type="ECO:0000256" key="5">
    <source>
        <dbReference type="SAM" id="Coils"/>
    </source>
</evidence>
<evidence type="ECO:0000313" key="8">
    <source>
        <dbReference type="Proteomes" id="UP000320179"/>
    </source>
</evidence>
<evidence type="ECO:0000256" key="3">
    <source>
        <dbReference type="ARBA" id="ARBA00022741"/>
    </source>
</evidence>
<dbReference type="InterPro" id="IPR058909">
    <property type="entry name" value="CD_NTase_C"/>
</dbReference>
<protein>
    <recommendedName>
        <fullName evidence="6">cGAS/DncV-like nucleotidyltransferase C-terminal helical domain-containing protein</fullName>
    </recommendedName>
</protein>